<reference evidence="2 3" key="1">
    <citation type="submission" date="2024-02" db="EMBL/GenBank/DDBJ databases">
        <authorList>
            <person name="Chen Y."/>
            <person name="Shah S."/>
            <person name="Dougan E. K."/>
            <person name="Thang M."/>
            <person name="Chan C."/>
        </authorList>
    </citation>
    <scope>NUCLEOTIDE SEQUENCE [LARGE SCALE GENOMIC DNA]</scope>
</reference>
<dbReference type="SUPFAM" id="SSF56399">
    <property type="entry name" value="ADP-ribosylation"/>
    <property type="match status" value="1"/>
</dbReference>
<proteinExistence type="predicted"/>
<dbReference type="Gene3D" id="3.90.228.10">
    <property type="match status" value="1"/>
</dbReference>
<dbReference type="Proteomes" id="UP001642464">
    <property type="component" value="Unassembled WGS sequence"/>
</dbReference>
<accession>A0ABP0SGS0</accession>
<protein>
    <recommendedName>
        <fullName evidence="1">PARP catalytic domain-containing protein</fullName>
    </recommendedName>
</protein>
<name>A0ABP0SGS0_9DINO</name>
<dbReference type="InterPro" id="IPR012317">
    <property type="entry name" value="Poly(ADP-ribose)pol_cat_dom"/>
</dbReference>
<dbReference type="Pfam" id="PF00644">
    <property type="entry name" value="PARP"/>
    <property type="match status" value="1"/>
</dbReference>
<evidence type="ECO:0000259" key="1">
    <source>
        <dbReference type="Pfam" id="PF00644"/>
    </source>
</evidence>
<feature type="domain" description="PARP catalytic" evidence="1">
    <location>
        <begin position="320"/>
        <end position="386"/>
    </location>
</feature>
<evidence type="ECO:0000313" key="2">
    <source>
        <dbReference type="EMBL" id="CAK9111546.1"/>
    </source>
</evidence>
<dbReference type="EMBL" id="CAXAMM010043751">
    <property type="protein sequence ID" value="CAK9111546.1"/>
    <property type="molecule type" value="Genomic_DNA"/>
</dbReference>
<gene>
    <name evidence="2" type="ORF">SCF082_LOCUS51765</name>
</gene>
<organism evidence="2 3">
    <name type="scientific">Durusdinium trenchii</name>
    <dbReference type="NCBI Taxonomy" id="1381693"/>
    <lineage>
        <taxon>Eukaryota</taxon>
        <taxon>Sar</taxon>
        <taxon>Alveolata</taxon>
        <taxon>Dinophyceae</taxon>
        <taxon>Suessiales</taxon>
        <taxon>Symbiodiniaceae</taxon>
        <taxon>Durusdinium</taxon>
    </lineage>
</organism>
<evidence type="ECO:0000313" key="3">
    <source>
        <dbReference type="Proteomes" id="UP001642464"/>
    </source>
</evidence>
<comment type="caution">
    <text evidence="2">The sequence shown here is derived from an EMBL/GenBank/DDBJ whole genome shotgun (WGS) entry which is preliminary data.</text>
</comment>
<sequence>MESDRLALRDWRGDGFAARKGTRKRLQQPKRGKAAIWAEIQGQGSEVLRGRSAFKRSARSRDLRCGSPEWYGKWGVMWRPGTRRRALREATRVDLLEVQWERSEELTEAEECQASPRTSNEDQCQVKLAMDDWSESESESSFVSCVHSCATTASLKDAEAKQPSTKCEAASPWELALQLAELTALTYVAQSLAGAPLAAQVTKAPKLLPRSTARKAEVRPSSIEAKLRLDYQTKVLWEEAEKVKGGSKISKVGRGSEMGCKVRPSSLSSFDQFRRKFLEEHGPGFCSMLRRTFCTPLMLRPAPLAVHLQQDFSLACEELEGQLIATYHGTSVRNFNSIFKKGLLIPGYGNNLKVSHGSAHGVGIYTARHPQLSLNFANGTRSLLVCGVLDDASHTPSTHLGSFLVTAESDTIRHVGDAVVIFEPRRVAPLFVATAEPLPADVHRARRDVHARRVRGPQTRLRPHGLKPRRGGVAFLMRRAARRRREAW</sequence>
<keyword evidence="3" id="KW-1185">Reference proteome</keyword>